<evidence type="ECO:0000313" key="9">
    <source>
        <dbReference type="EMBL" id="NRN67422.1"/>
    </source>
</evidence>
<evidence type="ECO:0000256" key="1">
    <source>
        <dbReference type="ARBA" id="ARBA00006249"/>
    </source>
</evidence>
<reference evidence="9 10" key="1">
    <citation type="submission" date="2020-01" db="EMBL/GenBank/DDBJ databases">
        <title>Kibdelosporangium persica a novel Actinomycetes from a hot desert in Iran.</title>
        <authorList>
            <person name="Safaei N."/>
            <person name="Zaburannyi N."/>
            <person name="Mueller R."/>
            <person name="Wink J."/>
        </authorList>
    </citation>
    <scope>NUCLEOTIDE SEQUENCE [LARGE SCALE GENOMIC DNA]</scope>
    <source>
        <strain evidence="9 10">4NS15</strain>
    </source>
</reference>
<keyword evidence="6" id="KW-0106">Calcium</keyword>
<dbReference type="PANTHER" id="PTHR33938:SF8">
    <property type="entry name" value="CARBOXYLIC ESTER HYDROLASE"/>
    <property type="match status" value="1"/>
</dbReference>
<keyword evidence="10" id="KW-1185">Reference proteome</keyword>
<keyword evidence="3" id="KW-0479">Metal-binding</keyword>
<evidence type="ECO:0000256" key="8">
    <source>
        <dbReference type="SAM" id="SignalP"/>
    </source>
</evidence>
<feature type="chain" id="PRO_5047072575" evidence="8">
    <location>
        <begin position="27"/>
        <end position="507"/>
    </location>
</feature>
<feature type="signal peptide" evidence="8">
    <location>
        <begin position="1"/>
        <end position="26"/>
    </location>
</feature>
<dbReference type="InterPro" id="IPR011118">
    <property type="entry name" value="Tannase/feruloyl_esterase"/>
</dbReference>
<keyword evidence="5" id="KW-0378">Hydrolase</keyword>
<evidence type="ECO:0000313" key="10">
    <source>
        <dbReference type="Proteomes" id="UP000763557"/>
    </source>
</evidence>
<dbReference type="Pfam" id="PF07519">
    <property type="entry name" value="Tannase"/>
    <property type="match status" value="2"/>
</dbReference>
<evidence type="ECO:0000256" key="3">
    <source>
        <dbReference type="ARBA" id="ARBA00022723"/>
    </source>
</evidence>
<dbReference type="InterPro" id="IPR029058">
    <property type="entry name" value="AB_hydrolase_fold"/>
</dbReference>
<keyword evidence="7" id="KW-1015">Disulfide bond</keyword>
<proteinExistence type="inferred from homology"/>
<accession>A0ABX2F7X4</accession>
<keyword evidence="4 8" id="KW-0732">Signal</keyword>
<evidence type="ECO:0000256" key="4">
    <source>
        <dbReference type="ARBA" id="ARBA00022729"/>
    </source>
</evidence>
<organism evidence="9 10">
    <name type="scientific">Kibdelosporangium persicum</name>
    <dbReference type="NCBI Taxonomy" id="2698649"/>
    <lineage>
        <taxon>Bacteria</taxon>
        <taxon>Bacillati</taxon>
        <taxon>Actinomycetota</taxon>
        <taxon>Actinomycetes</taxon>
        <taxon>Pseudonocardiales</taxon>
        <taxon>Pseudonocardiaceae</taxon>
        <taxon>Kibdelosporangium</taxon>
    </lineage>
</organism>
<keyword evidence="2" id="KW-0719">Serine esterase</keyword>
<comment type="similarity">
    <text evidence="1">Belongs to the tannase family.</text>
</comment>
<comment type="caution">
    <text evidence="9">The sequence shown here is derived from an EMBL/GenBank/DDBJ whole genome shotgun (WGS) entry which is preliminary data.</text>
</comment>
<dbReference type="PANTHER" id="PTHR33938">
    <property type="entry name" value="FERULOYL ESTERASE B-RELATED"/>
    <property type="match status" value="1"/>
</dbReference>
<name>A0ABX2F7X4_9PSEU</name>
<dbReference type="EMBL" id="JAAATY010000014">
    <property type="protein sequence ID" value="NRN67422.1"/>
    <property type="molecule type" value="Genomic_DNA"/>
</dbReference>
<dbReference type="PROSITE" id="PS51257">
    <property type="entry name" value="PROKAR_LIPOPROTEIN"/>
    <property type="match status" value="1"/>
</dbReference>
<gene>
    <name evidence="9" type="ORF">GC106_46620</name>
</gene>
<dbReference type="Proteomes" id="UP000763557">
    <property type="component" value="Unassembled WGS sequence"/>
</dbReference>
<dbReference type="RefSeq" id="WP_173135230.1">
    <property type="nucleotide sequence ID" value="NZ_CBCSGW010000002.1"/>
</dbReference>
<dbReference type="SUPFAM" id="SSF53474">
    <property type="entry name" value="alpha/beta-Hydrolases"/>
    <property type="match status" value="1"/>
</dbReference>
<evidence type="ECO:0000256" key="7">
    <source>
        <dbReference type="ARBA" id="ARBA00023157"/>
    </source>
</evidence>
<protein>
    <submittedName>
        <fullName evidence="9">Tannase and feruloyl esterase</fullName>
    </submittedName>
</protein>
<evidence type="ECO:0000256" key="6">
    <source>
        <dbReference type="ARBA" id="ARBA00022837"/>
    </source>
</evidence>
<sequence length="507" mass="54773">MKRLFGAMVALVSATALVTTPAVAYAAQGCAAVNRPTVPGADVVSVTAVEKPGGSVEYPPEFQLPPVTNVPPYCDVTVVLTHPGVGDKVAVKVWLPISGWNGRFQGVGGGGYSMAVWDAGLAEQIKLGYAAATTDGGVDTNTGSPAKWALDADGDVNTELLKNFASRSLHDMAVAGKAVTTQHYGRAANYSYWNGCSTGGRQGLMNAQRYPDDYDGINAAAPAINWDRFLVADLWPQVVQTSERNRMSLCEQDAFEKAALDACDTIDGVADRVVNDPRKCHYNPYDLVGTKIVCAGQEVVISRADAEVIREIWDGPHGWYGFNRGMDIGWLAGDPPFEISATWVQYFIKQNPAYDIAKMTYADYYRVFAESRARYNSVIGTDDPDLTAFRRSGGKMITWHGTDDVLIQYQGTVDYRERVGRRMGDVNDFYRVFLAPGADHCGGGLGASPVDPMAALVDWVEKGKAPETLPARTADGTATRDLCLYPLVPKYKGGDPNSAASFTCRRA</sequence>
<evidence type="ECO:0000256" key="2">
    <source>
        <dbReference type="ARBA" id="ARBA00022487"/>
    </source>
</evidence>
<evidence type="ECO:0000256" key="5">
    <source>
        <dbReference type="ARBA" id="ARBA00022801"/>
    </source>
</evidence>